<dbReference type="InterPro" id="IPR003488">
    <property type="entry name" value="DprA"/>
</dbReference>
<evidence type="ECO:0000259" key="2">
    <source>
        <dbReference type="Pfam" id="PF02481"/>
    </source>
</evidence>
<dbReference type="AlphaFoldDB" id="A0A8H2PWY9"/>
<organism evidence="3 4">
    <name type="scientific">Rhodoglobus vestalii</name>
    <dbReference type="NCBI Taxonomy" id="193384"/>
    <lineage>
        <taxon>Bacteria</taxon>
        <taxon>Bacillati</taxon>
        <taxon>Actinomycetota</taxon>
        <taxon>Actinomycetes</taxon>
        <taxon>Micrococcales</taxon>
        <taxon>Microbacteriaceae</taxon>
        <taxon>Rhodoglobus</taxon>
    </lineage>
</organism>
<dbReference type="PANTHER" id="PTHR43022">
    <property type="entry name" value="PROTEIN SMF"/>
    <property type="match status" value="1"/>
</dbReference>
<comment type="similarity">
    <text evidence="1">Belongs to the DprA/Smf family.</text>
</comment>
<evidence type="ECO:0000313" key="4">
    <source>
        <dbReference type="Proteomes" id="UP000316560"/>
    </source>
</evidence>
<accession>A0A8H2PWY9</accession>
<sequence>MSVNSLSPSMGTTSCVLDDDTIARIALACAGVSGDPTVAIGINILGGPVAFVAAVHDGRDRPVALSHLVRQRIRALASAKRVADVLRSMSRNGGHVLTPRDVQWPSQLSALRRSAPLVLFAQGDMAVLELPAVAITGTADPTAGAIHMTIELATGLADRRWVIASGMTQGVDQLSLSAAAAMRGRTITVAAEGLLGTEVVDGSVRISESPPTNAVTVRGQHRAKQLLAAIATKTIVVEAGKSSGALRTAEAAISMNRPVGTVAQTSMSKTAAGSIDLHLRHSMVRIASVKDADRLR</sequence>
<dbReference type="EMBL" id="VFRA01000001">
    <property type="protein sequence ID" value="TQO19675.1"/>
    <property type="molecule type" value="Genomic_DNA"/>
</dbReference>
<dbReference type="InterPro" id="IPR057666">
    <property type="entry name" value="DrpA_SLOG"/>
</dbReference>
<feature type="domain" description="Smf/DprA SLOG" evidence="2">
    <location>
        <begin position="96"/>
        <end position="278"/>
    </location>
</feature>
<name>A0A8H2PWY9_9MICO</name>
<dbReference type="Proteomes" id="UP000316560">
    <property type="component" value="Unassembled WGS sequence"/>
</dbReference>
<keyword evidence="4" id="KW-1185">Reference proteome</keyword>
<dbReference type="PANTHER" id="PTHR43022:SF1">
    <property type="entry name" value="PROTEIN SMF"/>
    <property type="match status" value="1"/>
</dbReference>
<proteinExistence type="inferred from homology"/>
<dbReference type="GO" id="GO:0009294">
    <property type="term" value="P:DNA-mediated transformation"/>
    <property type="evidence" value="ECO:0007669"/>
    <property type="project" value="InterPro"/>
</dbReference>
<protein>
    <submittedName>
        <fullName evidence="3">DNA processing protein</fullName>
    </submittedName>
</protein>
<evidence type="ECO:0000256" key="1">
    <source>
        <dbReference type="ARBA" id="ARBA00006525"/>
    </source>
</evidence>
<dbReference type="OrthoDB" id="5002729at2"/>
<dbReference type="Gene3D" id="3.40.50.450">
    <property type="match status" value="1"/>
</dbReference>
<dbReference type="Pfam" id="PF02481">
    <property type="entry name" value="DNA_processg_A"/>
    <property type="match status" value="1"/>
</dbReference>
<evidence type="ECO:0000313" key="3">
    <source>
        <dbReference type="EMBL" id="TQO19675.1"/>
    </source>
</evidence>
<dbReference type="SUPFAM" id="SSF102405">
    <property type="entry name" value="MCP/YpsA-like"/>
    <property type="match status" value="1"/>
</dbReference>
<gene>
    <name evidence="3" type="ORF">FB472_1247</name>
</gene>
<reference evidence="3 4" key="1">
    <citation type="submission" date="2019-06" db="EMBL/GenBank/DDBJ databases">
        <title>Sequencing the genomes of 1000 actinobacteria strains.</title>
        <authorList>
            <person name="Klenk H.-P."/>
        </authorList>
    </citation>
    <scope>NUCLEOTIDE SEQUENCE [LARGE SCALE GENOMIC DNA]</scope>
    <source>
        <strain evidence="3 4">DSM 21947</strain>
    </source>
</reference>
<comment type="caution">
    <text evidence="3">The sequence shown here is derived from an EMBL/GenBank/DDBJ whole genome shotgun (WGS) entry which is preliminary data.</text>
</comment>